<evidence type="ECO:0000256" key="1">
    <source>
        <dbReference type="SAM" id="Phobius"/>
    </source>
</evidence>
<organism evidence="2 3">
    <name type="scientific">Pisolithus microcarpus 441</name>
    <dbReference type="NCBI Taxonomy" id="765257"/>
    <lineage>
        <taxon>Eukaryota</taxon>
        <taxon>Fungi</taxon>
        <taxon>Dikarya</taxon>
        <taxon>Basidiomycota</taxon>
        <taxon>Agaricomycotina</taxon>
        <taxon>Agaricomycetes</taxon>
        <taxon>Agaricomycetidae</taxon>
        <taxon>Boletales</taxon>
        <taxon>Sclerodermatineae</taxon>
        <taxon>Pisolithaceae</taxon>
        <taxon>Pisolithus</taxon>
    </lineage>
</organism>
<proteinExistence type="predicted"/>
<keyword evidence="1" id="KW-1133">Transmembrane helix</keyword>
<evidence type="ECO:0000313" key="3">
    <source>
        <dbReference type="Proteomes" id="UP000054018"/>
    </source>
</evidence>
<reference evidence="3" key="2">
    <citation type="submission" date="2015-01" db="EMBL/GenBank/DDBJ databases">
        <title>Evolutionary Origins and Diversification of the Mycorrhizal Mutualists.</title>
        <authorList>
            <consortium name="DOE Joint Genome Institute"/>
            <consortium name="Mycorrhizal Genomics Consortium"/>
            <person name="Kohler A."/>
            <person name="Kuo A."/>
            <person name="Nagy L.G."/>
            <person name="Floudas D."/>
            <person name="Copeland A."/>
            <person name="Barry K.W."/>
            <person name="Cichocki N."/>
            <person name="Veneault-Fourrey C."/>
            <person name="LaButti K."/>
            <person name="Lindquist E.A."/>
            <person name="Lipzen A."/>
            <person name="Lundell T."/>
            <person name="Morin E."/>
            <person name="Murat C."/>
            <person name="Riley R."/>
            <person name="Ohm R."/>
            <person name="Sun H."/>
            <person name="Tunlid A."/>
            <person name="Henrissat B."/>
            <person name="Grigoriev I.V."/>
            <person name="Hibbett D.S."/>
            <person name="Martin F."/>
        </authorList>
    </citation>
    <scope>NUCLEOTIDE SEQUENCE [LARGE SCALE GENOMIC DNA]</scope>
    <source>
        <strain evidence="3">441</strain>
    </source>
</reference>
<dbReference type="OrthoDB" id="6509908at2759"/>
<protein>
    <submittedName>
        <fullName evidence="2">Uncharacterized protein</fullName>
    </submittedName>
</protein>
<feature type="transmembrane region" description="Helical" evidence="1">
    <location>
        <begin position="67"/>
        <end position="91"/>
    </location>
</feature>
<keyword evidence="1" id="KW-0472">Membrane</keyword>
<dbReference type="Proteomes" id="UP000054018">
    <property type="component" value="Unassembled WGS sequence"/>
</dbReference>
<dbReference type="AlphaFoldDB" id="A0A0C9Y9K9"/>
<feature type="transmembrane region" description="Helical" evidence="1">
    <location>
        <begin position="127"/>
        <end position="147"/>
    </location>
</feature>
<dbReference type="HOGENOM" id="CLU_1636083_0_0_1"/>
<dbReference type="EMBL" id="KN834457">
    <property type="protein sequence ID" value="KIK10724.1"/>
    <property type="molecule type" value="Genomic_DNA"/>
</dbReference>
<accession>A0A0C9Y9K9</accession>
<gene>
    <name evidence="2" type="ORF">PISMIDRAFT_20153</name>
</gene>
<keyword evidence="3" id="KW-1185">Reference proteome</keyword>
<keyword evidence="1" id="KW-0812">Transmembrane</keyword>
<evidence type="ECO:0000313" key="2">
    <source>
        <dbReference type="EMBL" id="KIK10724.1"/>
    </source>
</evidence>
<sequence>MAKQCTLLKSNLRPIFRALDPFSTVSSRNVTSFNITQPNTHGSRKALFTGRLLDSGYYNGPFAVSSAFYIAALFFAEMLFGSTPAIVSFALEETLSGFRRPCNWIEYWKYCNPNNYPTTIREVDFEWSIRAVAFIITFAVIVANLSLRPQHPPSRVTGGLSD</sequence>
<name>A0A0C9Y9K9_9AGAM</name>
<reference evidence="2 3" key="1">
    <citation type="submission" date="2014-04" db="EMBL/GenBank/DDBJ databases">
        <authorList>
            <consortium name="DOE Joint Genome Institute"/>
            <person name="Kuo A."/>
            <person name="Kohler A."/>
            <person name="Costa M.D."/>
            <person name="Nagy L.G."/>
            <person name="Floudas D."/>
            <person name="Copeland A."/>
            <person name="Barry K.W."/>
            <person name="Cichocki N."/>
            <person name="Veneault-Fourrey C."/>
            <person name="LaButti K."/>
            <person name="Lindquist E.A."/>
            <person name="Lipzen A."/>
            <person name="Lundell T."/>
            <person name="Morin E."/>
            <person name="Murat C."/>
            <person name="Sun H."/>
            <person name="Tunlid A."/>
            <person name="Henrissat B."/>
            <person name="Grigoriev I.V."/>
            <person name="Hibbett D.S."/>
            <person name="Martin F."/>
            <person name="Nordberg H.P."/>
            <person name="Cantor M.N."/>
            <person name="Hua S.X."/>
        </authorList>
    </citation>
    <scope>NUCLEOTIDE SEQUENCE [LARGE SCALE GENOMIC DNA]</scope>
    <source>
        <strain evidence="2 3">441</strain>
    </source>
</reference>